<keyword evidence="4" id="KW-0092">Biotin</keyword>
<dbReference type="EC" id="6.3.4.15" evidence="5"/>
<evidence type="ECO:0000313" key="8">
    <source>
        <dbReference type="EMBL" id="GCL66271.1"/>
    </source>
</evidence>
<keyword evidence="9" id="KW-1185">Reference proteome</keyword>
<evidence type="ECO:0000256" key="4">
    <source>
        <dbReference type="ARBA" id="ARBA00023267"/>
    </source>
</evidence>
<dbReference type="InterPro" id="IPR003142">
    <property type="entry name" value="BPL_C"/>
</dbReference>
<dbReference type="InterPro" id="IPR004408">
    <property type="entry name" value="Biotin_CoA_COase_ligase"/>
</dbReference>
<dbReference type="Gene3D" id="3.30.930.10">
    <property type="entry name" value="Bira Bifunctional Protein, Domain 2"/>
    <property type="match status" value="1"/>
</dbReference>
<dbReference type="CDD" id="cd16442">
    <property type="entry name" value="BPL"/>
    <property type="match status" value="1"/>
</dbReference>
<dbReference type="EMBL" id="BJCL01000030">
    <property type="protein sequence ID" value="GCL66271.1"/>
    <property type="molecule type" value="Genomic_DNA"/>
</dbReference>
<comment type="caution">
    <text evidence="8">The sequence shown here is derived from an EMBL/GenBank/DDBJ whole genome shotgun (WGS) entry which is preliminary data.</text>
</comment>
<dbReference type="AlphaFoldDB" id="A0A480AY84"/>
<dbReference type="PANTHER" id="PTHR12835">
    <property type="entry name" value="BIOTIN PROTEIN LIGASE"/>
    <property type="match status" value="1"/>
</dbReference>
<evidence type="ECO:0000256" key="3">
    <source>
        <dbReference type="ARBA" id="ARBA00022840"/>
    </source>
</evidence>
<dbReference type="Pfam" id="PF03099">
    <property type="entry name" value="BPL_LplA_LipB"/>
    <property type="match status" value="1"/>
</dbReference>
<dbReference type="Proteomes" id="UP000301751">
    <property type="component" value="Unassembled WGS sequence"/>
</dbReference>
<dbReference type="InterPro" id="IPR045864">
    <property type="entry name" value="aa-tRNA-synth_II/BPL/LPL"/>
</dbReference>
<dbReference type="PROSITE" id="PS51733">
    <property type="entry name" value="BPL_LPL_CATALYTIC"/>
    <property type="match status" value="1"/>
</dbReference>
<evidence type="ECO:0000256" key="6">
    <source>
        <dbReference type="ARBA" id="ARBA00047846"/>
    </source>
</evidence>
<keyword evidence="3" id="KW-0067">ATP-binding</keyword>
<dbReference type="SUPFAM" id="SSF50037">
    <property type="entry name" value="C-terminal domain of transcriptional repressors"/>
    <property type="match status" value="1"/>
</dbReference>
<name>A0A480AY84_9BURK</name>
<dbReference type="Pfam" id="PF02237">
    <property type="entry name" value="BPL_C"/>
    <property type="match status" value="1"/>
</dbReference>
<dbReference type="SUPFAM" id="SSF55681">
    <property type="entry name" value="Class II aaRS and biotin synthetases"/>
    <property type="match status" value="1"/>
</dbReference>
<evidence type="ECO:0000259" key="7">
    <source>
        <dbReference type="PROSITE" id="PS51733"/>
    </source>
</evidence>
<evidence type="ECO:0000256" key="2">
    <source>
        <dbReference type="ARBA" id="ARBA00022741"/>
    </source>
</evidence>
<sequence>MSQALAPAPLRWGAEDLWLALQPLLPGLTVEVVASIGSTNTELLARARQSPADGLKPALLVAEQQTAGRGRQGKAWQSAAGASLTFSLALPLAPADWSGLSLAVGLALADALDPLAADTSPRLGLKWPNDLVLLDDGGRAAHIGRKLGGILIETVQLGQQRLAVLGIGLNILPLPPHDPANPAAAAPVLSWGHASVQELQPGLDAPATLSRVLPPLVRAMQAFDAQGFAPLQAAFARRDVLSGRAVATTLPGLPHGRADGVDATGTLWLQTGAGRQPVASGEVSLRPLDAAAPPPC</sequence>
<dbReference type="InterPro" id="IPR004143">
    <property type="entry name" value="BPL_LPL_catalytic"/>
</dbReference>
<dbReference type="NCBIfam" id="TIGR00121">
    <property type="entry name" value="birA_ligase"/>
    <property type="match status" value="1"/>
</dbReference>
<dbReference type="GO" id="GO:0004077">
    <property type="term" value="F:biotin--[biotin carboxyl-carrier protein] ligase activity"/>
    <property type="evidence" value="ECO:0007669"/>
    <property type="project" value="UniProtKB-EC"/>
</dbReference>
<accession>A0A480AY84</accession>
<gene>
    <name evidence="8" type="primary">birA</name>
    <name evidence="8" type="ORF">AQPW35_53520</name>
</gene>
<protein>
    <recommendedName>
        <fullName evidence="5">biotin--[biotin carboxyl-carrier protein] ligase</fullName>
        <ecNumber evidence="5">6.3.4.15</ecNumber>
    </recommendedName>
</protein>
<dbReference type="InterPro" id="IPR008988">
    <property type="entry name" value="Transcriptional_repressor_C"/>
</dbReference>
<evidence type="ECO:0000313" key="9">
    <source>
        <dbReference type="Proteomes" id="UP000301751"/>
    </source>
</evidence>
<evidence type="ECO:0000256" key="1">
    <source>
        <dbReference type="ARBA" id="ARBA00022598"/>
    </source>
</evidence>
<keyword evidence="1 8" id="KW-0436">Ligase</keyword>
<feature type="domain" description="BPL/LPL catalytic" evidence="7">
    <location>
        <begin position="11"/>
        <end position="224"/>
    </location>
</feature>
<dbReference type="GO" id="GO:0005737">
    <property type="term" value="C:cytoplasm"/>
    <property type="evidence" value="ECO:0007669"/>
    <property type="project" value="TreeGrafter"/>
</dbReference>
<proteinExistence type="predicted"/>
<dbReference type="PANTHER" id="PTHR12835:SF5">
    <property type="entry name" value="BIOTIN--PROTEIN LIGASE"/>
    <property type="match status" value="1"/>
</dbReference>
<keyword evidence="2" id="KW-0547">Nucleotide-binding</keyword>
<dbReference type="Gene3D" id="2.30.30.100">
    <property type="match status" value="1"/>
</dbReference>
<reference evidence="9" key="1">
    <citation type="submission" date="2019-03" db="EMBL/GenBank/DDBJ databases">
        <title>Aquabacterium pictum sp.nov., the first bacteriochlorophyll a-containing freshwater bacterium in the genus Aquabacterium of the class Betaproteobacteria.</title>
        <authorList>
            <person name="Hirose S."/>
            <person name="Tank M."/>
            <person name="Hara E."/>
            <person name="Tamaki H."/>
            <person name="Takaichi S."/>
            <person name="Haruta S."/>
            <person name="Hanada S."/>
        </authorList>
    </citation>
    <scope>NUCLEOTIDE SEQUENCE [LARGE SCALE GENOMIC DNA]</scope>
    <source>
        <strain evidence="9">W35</strain>
    </source>
</reference>
<dbReference type="RefSeq" id="WP_228027342.1">
    <property type="nucleotide sequence ID" value="NZ_BJCL01000030.1"/>
</dbReference>
<evidence type="ECO:0000256" key="5">
    <source>
        <dbReference type="ARBA" id="ARBA00024227"/>
    </source>
</evidence>
<comment type="catalytic activity">
    <reaction evidence="6">
        <text>biotin + L-lysyl-[protein] + ATP = N(6)-biotinyl-L-lysyl-[protein] + AMP + diphosphate + H(+)</text>
        <dbReference type="Rhea" id="RHEA:11756"/>
        <dbReference type="Rhea" id="RHEA-COMP:9752"/>
        <dbReference type="Rhea" id="RHEA-COMP:10505"/>
        <dbReference type="ChEBI" id="CHEBI:15378"/>
        <dbReference type="ChEBI" id="CHEBI:29969"/>
        <dbReference type="ChEBI" id="CHEBI:30616"/>
        <dbReference type="ChEBI" id="CHEBI:33019"/>
        <dbReference type="ChEBI" id="CHEBI:57586"/>
        <dbReference type="ChEBI" id="CHEBI:83144"/>
        <dbReference type="ChEBI" id="CHEBI:456215"/>
        <dbReference type="EC" id="6.3.4.15"/>
    </reaction>
</comment>
<organism evidence="8 9">
    <name type="scientific">Pseudaquabacterium pictum</name>
    <dbReference type="NCBI Taxonomy" id="2315236"/>
    <lineage>
        <taxon>Bacteria</taxon>
        <taxon>Pseudomonadati</taxon>
        <taxon>Pseudomonadota</taxon>
        <taxon>Betaproteobacteria</taxon>
        <taxon>Burkholderiales</taxon>
        <taxon>Sphaerotilaceae</taxon>
        <taxon>Pseudaquabacterium</taxon>
    </lineage>
</organism>
<dbReference type="GO" id="GO:0005524">
    <property type="term" value="F:ATP binding"/>
    <property type="evidence" value="ECO:0007669"/>
    <property type="project" value="UniProtKB-KW"/>
</dbReference>